<evidence type="ECO:0008006" key="3">
    <source>
        <dbReference type="Google" id="ProtNLM"/>
    </source>
</evidence>
<protein>
    <recommendedName>
        <fullName evidence="3">PiggyBac transposable element-derived protein domain-containing protein</fullName>
    </recommendedName>
</protein>
<comment type="caution">
    <text evidence="1">The sequence shown here is derived from an EMBL/GenBank/DDBJ whole genome shotgun (WGS) entry which is preliminary data.</text>
</comment>
<reference evidence="1 2" key="1">
    <citation type="submission" date="2023-07" db="EMBL/GenBank/DDBJ databases">
        <title>Genomic Encyclopedia of Type Strains, Phase IV (KMG-IV): sequencing the most valuable type-strain genomes for metagenomic binning, comparative biology and taxonomic classification.</title>
        <authorList>
            <person name="Goeker M."/>
        </authorList>
    </citation>
    <scope>NUCLEOTIDE SEQUENCE [LARGE SCALE GENOMIC DNA]</scope>
    <source>
        <strain evidence="1 2">DSM 25924</strain>
    </source>
</reference>
<evidence type="ECO:0000313" key="1">
    <source>
        <dbReference type="EMBL" id="MDP9728544.1"/>
    </source>
</evidence>
<keyword evidence="2" id="KW-1185">Reference proteome</keyword>
<proteinExistence type="predicted"/>
<evidence type="ECO:0000313" key="2">
    <source>
        <dbReference type="Proteomes" id="UP001229209"/>
    </source>
</evidence>
<sequence length="168" mass="19622">MDRWYFSNPFLHQCESANFDWVTKAKRNTQLFRRMIKSGTGCERFVPLRPKDLIREVYPMLMAQTNVDVSSVAFEDIYMKMPKASVNRWGKPCTKMKYTRVAAVVGKRMKPQENEEATEPGKLVTPNETVETDEIVVEYKGAYLLISNRYDAPTEVMGAWLKRWRIKV</sequence>
<name>A0ABT9LW98_9BACL</name>
<accession>A0ABT9LW98</accession>
<dbReference type="EMBL" id="JAURUO010000007">
    <property type="protein sequence ID" value="MDP9728544.1"/>
    <property type="molecule type" value="Genomic_DNA"/>
</dbReference>
<gene>
    <name evidence="1" type="ORF">J2S04_001494</name>
</gene>
<dbReference type="Proteomes" id="UP001229209">
    <property type="component" value="Unassembled WGS sequence"/>
</dbReference>
<organism evidence="1 2">
    <name type="scientific">Alicyclobacillus tolerans</name>
    <dbReference type="NCBI Taxonomy" id="90970"/>
    <lineage>
        <taxon>Bacteria</taxon>
        <taxon>Bacillati</taxon>
        <taxon>Bacillota</taxon>
        <taxon>Bacilli</taxon>
        <taxon>Bacillales</taxon>
        <taxon>Alicyclobacillaceae</taxon>
        <taxon>Alicyclobacillus</taxon>
    </lineage>
</organism>